<dbReference type="GO" id="GO:0016787">
    <property type="term" value="F:hydrolase activity"/>
    <property type="evidence" value="ECO:0007669"/>
    <property type="project" value="UniProtKB-KW"/>
</dbReference>
<proteinExistence type="predicted"/>
<dbReference type="EMBL" id="JBHSDS010000006">
    <property type="protein sequence ID" value="MFC4358488.1"/>
    <property type="molecule type" value="Genomic_DNA"/>
</dbReference>
<comment type="caution">
    <text evidence="1">The sequence shown here is derived from an EMBL/GenBank/DDBJ whole genome shotgun (WGS) entry which is preliminary data.</text>
</comment>
<dbReference type="AlphaFoldDB" id="A0ABD5PCQ1"/>
<dbReference type="SUPFAM" id="SSF54637">
    <property type="entry name" value="Thioesterase/thiol ester dehydrase-isomerase"/>
    <property type="match status" value="1"/>
</dbReference>
<accession>A0ABD5PCQ1</accession>
<organism evidence="1 2">
    <name type="scientific">Halobium salinum</name>
    <dbReference type="NCBI Taxonomy" id="1364940"/>
    <lineage>
        <taxon>Archaea</taxon>
        <taxon>Methanobacteriati</taxon>
        <taxon>Methanobacteriota</taxon>
        <taxon>Stenosarchaea group</taxon>
        <taxon>Halobacteria</taxon>
        <taxon>Halobacteriales</taxon>
        <taxon>Haloferacaceae</taxon>
        <taxon>Halobium</taxon>
    </lineage>
</organism>
<gene>
    <name evidence="1" type="ORF">ACFO0N_11110</name>
</gene>
<dbReference type="InterPro" id="IPR029069">
    <property type="entry name" value="HotDog_dom_sf"/>
</dbReference>
<evidence type="ECO:0000313" key="1">
    <source>
        <dbReference type="EMBL" id="MFC4358488.1"/>
    </source>
</evidence>
<dbReference type="Gene3D" id="3.10.129.10">
    <property type="entry name" value="Hotdog Thioesterase"/>
    <property type="match status" value="1"/>
</dbReference>
<keyword evidence="2" id="KW-1185">Reference proteome</keyword>
<evidence type="ECO:0000313" key="2">
    <source>
        <dbReference type="Proteomes" id="UP001595921"/>
    </source>
</evidence>
<sequence length="154" mass="17514">MTDESLRSRLTRLYFNCHPTYRSTGGWVTHLADDWSRARVKLPLTWRTRNVHGTLFGGSIYAAVDPLYALMLGRRLGAGYEAWDDEAHVDFRKPGRETLYAECRVSDEEVATVREALAGDESASTTREYDIDLVDADGSVHATVEKTVYVRRRE</sequence>
<keyword evidence="1" id="KW-0378">Hydrolase</keyword>
<dbReference type="Proteomes" id="UP001595921">
    <property type="component" value="Unassembled WGS sequence"/>
</dbReference>
<protein>
    <submittedName>
        <fullName evidence="1">PaaI family thioesterase</fullName>
        <ecNumber evidence="1">3.1.2.-</ecNumber>
    </submittedName>
</protein>
<name>A0ABD5PCQ1_9EURY</name>
<reference evidence="1 2" key="1">
    <citation type="journal article" date="2019" name="Int. J. Syst. Evol. Microbiol.">
        <title>The Global Catalogue of Microorganisms (GCM) 10K type strain sequencing project: providing services to taxonomists for standard genome sequencing and annotation.</title>
        <authorList>
            <consortium name="The Broad Institute Genomics Platform"/>
            <consortium name="The Broad Institute Genome Sequencing Center for Infectious Disease"/>
            <person name="Wu L."/>
            <person name="Ma J."/>
        </authorList>
    </citation>
    <scope>NUCLEOTIDE SEQUENCE [LARGE SCALE GENOMIC DNA]</scope>
    <source>
        <strain evidence="1 2">CGMCC 1.12553</strain>
    </source>
</reference>
<dbReference type="RefSeq" id="WP_267623773.1">
    <property type="nucleotide sequence ID" value="NZ_JAODIW010000008.1"/>
</dbReference>
<dbReference type="InterPro" id="IPR027961">
    <property type="entry name" value="DUF4442"/>
</dbReference>
<dbReference type="EC" id="3.1.2.-" evidence="1"/>
<dbReference type="Pfam" id="PF14539">
    <property type="entry name" value="DUF4442"/>
    <property type="match status" value="1"/>
</dbReference>